<protein>
    <submittedName>
        <fullName evidence="1">Uncharacterized protein</fullName>
    </submittedName>
</protein>
<reference evidence="1" key="1">
    <citation type="submission" date="2018-05" db="EMBL/GenBank/DDBJ databases">
        <authorList>
            <person name="Lanie J.A."/>
            <person name="Ng W.-L."/>
            <person name="Kazmierczak K.M."/>
            <person name="Andrzejewski T.M."/>
            <person name="Davidsen T.M."/>
            <person name="Wayne K.J."/>
            <person name="Tettelin H."/>
            <person name="Glass J.I."/>
            <person name="Rusch D."/>
            <person name="Podicherti R."/>
            <person name="Tsui H.-C.T."/>
            <person name="Winkler M.E."/>
        </authorList>
    </citation>
    <scope>NUCLEOTIDE SEQUENCE</scope>
</reference>
<dbReference type="EMBL" id="UINC01100962">
    <property type="protein sequence ID" value="SVC61422.1"/>
    <property type="molecule type" value="Genomic_DNA"/>
</dbReference>
<proteinExistence type="predicted"/>
<organism evidence="1">
    <name type="scientific">marine metagenome</name>
    <dbReference type="NCBI Taxonomy" id="408172"/>
    <lineage>
        <taxon>unclassified sequences</taxon>
        <taxon>metagenomes</taxon>
        <taxon>ecological metagenomes</taxon>
    </lineage>
</organism>
<dbReference type="AlphaFoldDB" id="A0A382NNX4"/>
<feature type="non-terminal residue" evidence="1">
    <location>
        <position position="142"/>
    </location>
</feature>
<accession>A0A382NNX4</accession>
<gene>
    <name evidence="1" type="ORF">METZ01_LOCUS314276</name>
</gene>
<evidence type="ECO:0000313" key="1">
    <source>
        <dbReference type="EMBL" id="SVC61422.1"/>
    </source>
</evidence>
<sequence length="142" mass="16718">MSSTDRQNRLLLAEDWKRIYQTYKNAEFKSYDFNTIRRTLITYLRQNYPEDFNDYIESSEYLALIDMIAFLSQNIAFRIDLNARENYLELAERRESILRLARLLSYNATRNQAANGILKIDAISTTEDLLDSNNLNLSNQSV</sequence>
<name>A0A382NNX4_9ZZZZ</name>